<accession>A0ABR7AWG4</accession>
<reference evidence="1 2" key="1">
    <citation type="submission" date="2020-08" db="EMBL/GenBank/DDBJ databases">
        <title>Putative novel bacterial strains isolated from necrotic wheat leaf tissues caused by Xanthomonas translucens.</title>
        <authorList>
            <person name="Tambong J.T."/>
        </authorList>
    </citation>
    <scope>NUCLEOTIDE SEQUENCE [LARGE SCALE GENOMIC DNA]</scope>
    <source>
        <strain evidence="1 2">DOAB 1069</strain>
    </source>
</reference>
<evidence type="ECO:0000313" key="2">
    <source>
        <dbReference type="Proteomes" id="UP000651852"/>
    </source>
</evidence>
<sequence>MTEINSDSIRDLVNSTTYNTIVDALKKELGISVFDDDKDILCSFDTRSVNRSGLELATLEKLISENSKELILYSINKHRAMNGIQENQEYSHGEEPEEVEKDSNIVSKGYAPGFVLANAIEYLLDETGQKELEAYLKASRIPGAKKYAKKIATFKIQNQ</sequence>
<dbReference type="RefSeq" id="WP_187520784.1">
    <property type="nucleotide sequence ID" value="NZ_JACONW010000016.1"/>
</dbReference>
<gene>
    <name evidence="1" type="ORF">H8S59_05725</name>
</gene>
<dbReference type="Proteomes" id="UP000651852">
    <property type="component" value="Unassembled WGS sequence"/>
</dbReference>
<comment type="caution">
    <text evidence="1">The sequence shown here is derived from an EMBL/GenBank/DDBJ whole genome shotgun (WGS) entry which is preliminary data.</text>
</comment>
<organism evidence="1 2">
    <name type="scientific">Pseudomonas folii</name>
    <dbReference type="NCBI Taxonomy" id="2762593"/>
    <lineage>
        <taxon>Bacteria</taxon>
        <taxon>Pseudomonadati</taxon>
        <taxon>Pseudomonadota</taxon>
        <taxon>Gammaproteobacteria</taxon>
        <taxon>Pseudomonadales</taxon>
        <taxon>Pseudomonadaceae</taxon>
        <taxon>Pseudomonas</taxon>
    </lineage>
</organism>
<keyword evidence="2" id="KW-1185">Reference proteome</keyword>
<proteinExistence type="predicted"/>
<protein>
    <submittedName>
        <fullName evidence="1">Uncharacterized protein</fullName>
    </submittedName>
</protein>
<name>A0ABR7AWG4_9PSED</name>
<dbReference type="EMBL" id="JACONW010000016">
    <property type="protein sequence ID" value="MBC3949261.1"/>
    <property type="molecule type" value="Genomic_DNA"/>
</dbReference>
<evidence type="ECO:0000313" key="1">
    <source>
        <dbReference type="EMBL" id="MBC3949261.1"/>
    </source>
</evidence>